<accession>A0ABW3SY63</accession>
<keyword evidence="2" id="KW-1185">Reference proteome</keyword>
<comment type="caution">
    <text evidence="1">The sequence shown here is derived from an EMBL/GenBank/DDBJ whole genome shotgun (WGS) entry which is preliminary data.</text>
</comment>
<protein>
    <submittedName>
        <fullName evidence="1">DUF2939 domain-containing protein</fullName>
    </submittedName>
</protein>
<evidence type="ECO:0000313" key="1">
    <source>
        <dbReference type="EMBL" id="MFD1189864.1"/>
    </source>
</evidence>
<dbReference type="Proteomes" id="UP001597216">
    <property type="component" value="Unassembled WGS sequence"/>
</dbReference>
<evidence type="ECO:0000313" key="2">
    <source>
        <dbReference type="Proteomes" id="UP001597216"/>
    </source>
</evidence>
<dbReference type="Pfam" id="PF11159">
    <property type="entry name" value="DUF2939"/>
    <property type="match status" value="1"/>
</dbReference>
<dbReference type="RefSeq" id="WP_377352786.1">
    <property type="nucleotide sequence ID" value="NZ_JBHTLQ010000007.1"/>
</dbReference>
<name>A0ABW3SY63_9CAUL</name>
<organism evidence="1 2">
    <name type="scientific">Phenylobacterium conjunctum</name>
    <dbReference type="NCBI Taxonomy" id="1298959"/>
    <lineage>
        <taxon>Bacteria</taxon>
        <taxon>Pseudomonadati</taxon>
        <taxon>Pseudomonadota</taxon>
        <taxon>Alphaproteobacteria</taxon>
        <taxon>Caulobacterales</taxon>
        <taxon>Caulobacteraceae</taxon>
        <taxon>Phenylobacterium</taxon>
    </lineage>
</organism>
<dbReference type="InterPro" id="IPR021330">
    <property type="entry name" value="DUF2939"/>
</dbReference>
<proteinExistence type="predicted"/>
<gene>
    <name evidence="1" type="ORF">ACFQ27_04670</name>
</gene>
<sequence>MGRRIFNLILVLLLVAVAAFFAAPWFAFRALRADARDGDAQGLAELVDYNSVRGSLKAQIADTPPPAAPAPSLWTDPLGAIRHAMEPLRPPPPAVDTYVSAQGLHDLTRGYAPGEGPPEPPPPEGFLDQAKAAIDARWPRTQFWDPNRMRFAVKHPKEDGQETVFTFQRKDWFEWKLVDIKLPSKTKAQAEAEKGS</sequence>
<dbReference type="EMBL" id="JBHTLQ010000007">
    <property type="protein sequence ID" value="MFD1189864.1"/>
    <property type="molecule type" value="Genomic_DNA"/>
</dbReference>
<reference evidence="2" key="1">
    <citation type="journal article" date="2019" name="Int. J. Syst. Evol. Microbiol.">
        <title>The Global Catalogue of Microorganisms (GCM) 10K type strain sequencing project: providing services to taxonomists for standard genome sequencing and annotation.</title>
        <authorList>
            <consortium name="The Broad Institute Genomics Platform"/>
            <consortium name="The Broad Institute Genome Sequencing Center for Infectious Disease"/>
            <person name="Wu L."/>
            <person name="Ma J."/>
        </authorList>
    </citation>
    <scope>NUCLEOTIDE SEQUENCE [LARGE SCALE GENOMIC DNA]</scope>
    <source>
        <strain evidence="2">CCUG 55074</strain>
    </source>
</reference>